<evidence type="ECO:0000313" key="2">
    <source>
        <dbReference type="EMBL" id="GAA5808534.1"/>
    </source>
</evidence>
<proteinExistence type="predicted"/>
<keyword evidence="3" id="KW-1185">Reference proteome</keyword>
<evidence type="ECO:0000313" key="3">
    <source>
        <dbReference type="Proteomes" id="UP001473302"/>
    </source>
</evidence>
<organism evidence="2 3">
    <name type="scientific">Mucor flavus</name>
    <dbReference type="NCBI Taxonomy" id="439312"/>
    <lineage>
        <taxon>Eukaryota</taxon>
        <taxon>Fungi</taxon>
        <taxon>Fungi incertae sedis</taxon>
        <taxon>Mucoromycota</taxon>
        <taxon>Mucoromycotina</taxon>
        <taxon>Mucoromycetes</taxon>
        <taxon>Mucorales</taxon>
        <taxon>Mucorineae</taxon>
        <taxon>Mucoraceae</taxon>
        <taxon>Mucor</taxon>
    </lineage>
</organism>
<dbReference type="Proteomes" id="UP001473302">
    <property type="component" value="Unassembled WGS sequence"/>
</dbReference>
<feature type="compositionally biased region" description="Low complexity" evidence="1">
    <location>
        <begin position="99"/>
        <end position="110"/>
    </location>
</feature>
<feature type="region of interest" description="Disordered" evidence="1">
    <location>
        <begin position="93"/>
        <end position="122"/>
    </location>
</feature>
<protein>
    <submittedName>
        <fullName evidence="2">Uncharacterized protein</fullName>
    </submittedName>
</protein>
<sequence length="339" mass="39374">MDDVKISQYITECVKPTLIGYLRRYKDSLACWHEEKIDDVEFCKLWTERFNSMYETIKAAVIKRKTKRRLEIETLRTQRFVTTASNKRLRAEIENEATSSQSSSQQSQSSYEPNTDTSEDEIDDLEPTWNIGDFNISAVLVGFQKHSLSLHYQFLPLCNLGKMAINHTFLFDGNDDSKYNCGTSFPPVHLELLSDFNLNEYFYQISNKEHELINYIYYKLATNENGLAEEIFLEHMGNDNLRVCCKVLYNLLQTYTRKVNLQAVDESIAIIKQHKIDFLVIEVKCPNSNANDDLFKLSIELQILLNRLVNVGIDSPMVFGILVYGKHHMFVSTYYEAML</sequence>
<comment type="caution">
    <text evidence="2">The sequence shown here is derived from an EMBL/GenBank/DDBJ whole genome shotgun (WGS) entry which is preliminary data.</text>
</comment>
<evidence type="ECO:0000256" key="1">
    <source>
        <dbReference type="SAM" id="MobiDB-lite"/>
    </source>
</evidence>
<name>A0ABP9YNV4_9FUNG</name>
<dbReference type="EMBL" id="BAABUK010000003">
    <property type="protein sequence ID" value="GAA5808534.1"/>
    <property type="molecule type" value="Genomic_DNA"/>
</dbReference>
<gene>
    <name evidence="2" type="ORF">MFLAVUS_001925</name>
</gene>
<accession>A0ABP9YNV4</accession>
<reference evidence="2 3" key="1">
    <citation type="submission" date="2024-04" db="EMBL/GenBank/DDBJ databases">
        <title>genome sequences of Mucor flavus KT1a and Helicostylum pulchrum KT1b strains isolated from the surface of a dry-aged beef.</title>
        <authorList>
            <person name="Toyotome T."/>
            <person name="Hosono M."/>
            <person name="Torimaru M."/>
            <person name="Fukuda K."/>
            <person name="Mikami N."/>
        </authorList>
    </citation>
    <scope>NUCLEOTIDE SEQUENCE [LARGE SCALE GENOMIC DNA]</scope>
    <source>
        <strain evidence="2 3">KT1a</strain>
    </source>
</reference>